<dbReference type="EMBL" id="JBHRSP010000029">
    <property type="protein sequence ID" value="MFC3074935.1"/>
    <property type="molecule type" value="Genomic_DNA"/>
</dbReference>
<gene>
    <name evidence="1" type="ORF">ACFOHH_17630</name>
</gene>
<sequence>MTPDLDLSRRVWTFRRDGVTAIGTWLRVEGRFRPCMVLIPADREYDDRLTPCVVTMDRAWIWSEEVGDPAEAARTAYQFAACLGLNEHNPRTVIRLAMFIADHLGDLLSIPPYQNNDVETVAEITMVDTKTGRTIETELKE</sequence>
<dbReference type="RefSeq" id="WP_257315600.1">
    <property type="nucleotide sequence ID" value="NZ_JANFDG010000013.1"/>
</dbReference>
<keyword evidence="2" id="KW-1185">Reference proteome</keyword>
<organism evidence="1 2">
    <name type="scientific">Shinella pollutisoli</name>
    <dbReference type="NCBI Taxonomy" id="2250594"/>
    <lineage>
        <taxon>Bacteria</taxon>
        <taxon>Pseudomonadati</taxon>
        <taxon>Pseudomonadota</taxon>
        <taxon>Alphaproteobacteria</taxon>
        <taxon>Hyphomicrobiales</taxon>
        <taxon>Rhizobiaceae</taxon>
        <taxon>Shinella</taxon>
    </lineage>
</organism>
<proteinExistence type="predicted"/>
<accession>A0ABV7DJ13</accession>
<comment type="caution">
    <text evidence="1">The sequence shown here is derived from an EMBL/GenBank/DDBJ whole genome shotgun (WGS) entry which is preliminary data.</text>
</comment>
<dbReference type="Proteomes" id="UP001595377">
    <property type="component" value="Unassembled WGS sequence"/>
</dbReference>
<reference evidence="2" key="1">
    <citation type="journal article" date="2019" name="Int. J. Syst. Evol. Microbiol.">
        <title>The Global Catalogue of Microorganisms (GCM) 10K type strain sequencing project: providing services to taxonomists for standard genome sequencing and annotation.</title>
        <authorList>
            <consortium name="The Broad Institute Genomics Platform"/>
            <consortium name="The Broad Institute Genome Sequencing Center for Infectious Disease"/>
            <person name="Wu L."/>
            <person name="Ma J."/>
        </authorList>
    </citation>
    <scope>NUCLEOTIDE SEQUENCE [LARGE SCALE GENOMIC DNA]</scope>
    <source>
        <strain evidence="2">KCTC 52677</strain>
    </source>
</reference>
<protein>
    <submittedName>
        <fullName evidence="1">Uncharacterized protein</fullName>
    </submittedName>
</protein>
<evidence type="ECO:0000313" key="2">
    <source>
        <dbReference type="Proteomes" id="UP001595377"/>
    </source>
</evidence>
<name>A0ABV7DJ13_9HYPH</name>
<evidence type="ECO:0000313" key="1">
    <source>
        <dbReference type="EMBL" id="MFC3074935.1"/>
    </source>
</evidence>